<proteinExistence type="predicted"/>
<accession>A0A9W6B3I8</accession>
<dbReference type="Pfam" id="PF01738">
    <property type="entry name" value="DLH"/>
    <property type="match status" value="1"/>
</dbReference>
<evidence type="ECO:0000313" key="3">
    <source>
        <dbReference type="Proteomes" id="UP001143545"/>
    </source>
</evidence>
<sequence length="285" mass="32161">MFIAIIASLYNCNNANKQTKIEHLNIPLENFLKDTLSKHKEIDSIPIAEKYFEYNVEGSRLNGILFSTNDSLQKPGIIVLGEWWGINYQVKEKAKDLAKLGFVTVVPDLYDTKNGKSHPSDTKNLAMELYTNTNMLSQRFNVVLDSLKHFQFVDSTKIGVVGYSFGGSIALMMANLGTDLDAVAAFHSGLEIPIMPNKSLKSAILIFNGDNDSLVSAKSIKIYRSELNKIHATYKYVTYKQAEHGFTNKKSDSLGIQYDLPISYNKEADEKSWKELILFLNKYLH</sequence>
<evidence type="ECO:0000259" key="1">
    <source>
        <dbReference type="Pfam" id="PF01738"/>
    </source>
</evidence>
<dbReference type="Gene3D" id="3.40.50.1820">
    <property type="entry name" value="alpha/beta hydrolase"/>
    <property type="match status" value="1"/>
</dbReference>
<dbReference type="InterPro" id="IPR002925">
    <property type="entry name" value="Dienelactn_hydro"/>
</dbReference>
<reference evidence="2" key="1">
    <citation type="submission" date="2022-07" db="EMBL/GenBank/DDBJ databases">
        <title>Taxonomy of Novel Oxalotrophic and Methylotrophic Bacteria.</title>
        <authorList>
            <person name="Sahin N."/>
            <person name="Tani A."/>
        </authorList>
    </citation>
    <scope>NUCLEOTIDE SEQUENCE</scope>
    <source>
        <strain evidence="2">AM327</strain>
    </source>
</reference>
<comment type="caution">
    <text evidence="2">The sequence shown here is derived from an EMBL/GenBank/DDBJ whole genome shotgun (WGS) entry which is preliminary data.</text>
</comment>
<keyword evidence="3" id="KW-1185">Reference proteome</keyword>
<dbReference type="InterPro" id="IPR051049">
    <property type="entry name" value="Dienelactone_hydrolase-like"/>
</dbReference>
<gene>
    <name evidence="2" type="ORF">NBRC110019_10150</name>
</gene>
<feature type="domain" description="Dienelactone hydrolase" evidence="1">
    <location>
        <begin position="63"/>
        <end position="284"/>
    </location>
</feature>
<dbReference type="Proteomes" id="UP001143545">
    <property type="component" value="Unassembled WGS sequence"/>
</dbReference>
<protein>
    <recommendedName>
        <fullName evidence="1">Dienelactone hydrolase domain-containing protein</fullName>
    </recommendedName>
</protein>
<dbReference type="InterPro" id="IPR029058">
    <property type="entry name" value="AB_hydrolase_fold"/>
</dbReference>
<dbReference type="PANTHER" id="PTHR46623:SF6">
    <property type="entry name" value="ALPHA_BETA-HYDROLASES SUPERFAMILY PROTEIN"/>
    <property type="match status" value="1"/>
</dbReference>
<dbReference type="GO" id="GO:0016787">
    <property type="term" value="F:hydrolase activity"/>
    <property type="evidence" value="ECO:0007669"/>
    <property type="project" value="InterPro"/>
</dbReference>
<dbReference type="AlphaFoldDB" id="A0A9W6B3I8"/>
<dbReference type="PANTHER" id="PTHR46623">
    <property type="entry name" value="CARBOXYMETHYLENEBUTENOLIDASE-RELATED"/>
    <property type="match status" value="1"/>
</dbReference>
<name>A0A9W6B3I8_9FLAO</name>
<evidence type="ECO:0000313" key="2">
    <source>
        <dbReference type="EMBL" id="GLB51976.1"/>
    </source>
</evidence>
<organism evidence="2 3">
    <name type="scientific">Neptunitalea chrysea</name>
    <dbReference type="NCBI Taxonomy" id="1647581"/>
    <lineage>
        <taxon>Bacteria</taxon>
        <taxon>Pseudomonadati</taxon>
        <taxon>Bacteroidota</taxon>
        <taxon>Flavobacteriia</taxon>
        <taxon>Flavobacteriales</taxon>
        <taxon>Flavobacteriaceae</taxon>
        <taxon>Neptunitalea</taxon>
    </lineage>
</organism>
<dbReference type="SUPFAM" id="SSF53474">
    <property type="entry name" value="alpha/beta-Hydrolases"/>
    <property type="match status" value="1"/>
</dbReference>
<dbReference type="EMBL" id="BRVP01000005">
    <property type="protein sequence ID" value="GLB51976.1"/>
    <property type="molecule type" value="Genomic_DNA"/>
</dbReference>